<dbReference type="PANTHER" id="PTHR31157:SF1">
    <property type="entry name" value="SCP DOMAIN-CONTAINING PROTEIN"/>
    <property type="match status" value="1"/>
</dbReference>
<gene>
    <name evidence="4" type="ORF">GA0070617_4460</name>
</gene>
<dbReference type="Pfam" id="PF00188">
    <property type="entry name" value="CAP"/>
    <property type="match status" value="1"/>
</dbReference>
<dbReference type="EMBL" id="FMIA01000002">
    <property type="protein sequence ID" value="SCL60741.1"/>
    <property type="molecule type" value="Genomic_DNA"/>
</dbReference>
<dbReference type="InterPro" id="IPR023346">
    <property type="entry name" value="Lysozyme-like_dom_sf"/>
</dbReference>
<proteinExistence type="predicted"/>
<feature type="domain" description="SCP" evidence="3">
    <location>
        <begin position="306"/>
        <end position="421"/>
    </location>
</feature>
<evidence type="ECO:0000259" key="3">
    <source>
        <dbReference type="Pfam" id="PF00188"/>
    </source>
</evidence>
<keyword evidence="2" id="KW-1133">Transmembrane helix</keyword>
<dbReference type="InterPro" id="IPR035940">
    <property type="entry name" value="CAP_sf"/>
</dbReference>
<feature type="region of interest" description="Disordered" evidence="1">
    <location>
        <begin position="241"/>
        <end position="356"/>
    </location>
</feature>
<feature type="compositionally biased region" description="Polar residues" evidence="1">
    <location>
        <begin position="341"/>
        <end position="355"/>
    </location>
</feature>
<dbReference type="SUPFAM" id="SSF53955">
    <property type="entry name" value="Lysozyme-like"/>
    <property type="match status" value="1"/>
</dbReference>
<feature type="compositionally biased region" description="Acidic residues" evidence="1">
    <location>
        <begin position="254"/>
        <end position="268"/>
    </location>
</feature>
<keyword evidence="2" id="KW-0472">Membrane</keyword>
<evidence type="ECO:0000256" key="1">
    <source>
        <dbReference type="SAM" id="MobiDB-lite"/>
    </source>
</evidence>
<feature type="transmembrane region" description="Helical" evidence="2">
    <location>
        <begin position="12"/>
        <end position="30"/>
    </location>
</feature>
<protein>
    <submittedName>
        <fullName evidence="4">Uncharacterized conserved protein YkwD, contains CAP (CSP/antigen 5/PR1) domain</fullName>
    </submittedName>
</protein>
<dbReference type="CDD" id="cd05379">
    <property type="entry name" value="CAP_bacterial"/>
    <property type="match status" value="1"/>
</dbReference>
<sequence length="425" mass="44979">MAELSSTSRTALIVTAVTASATAVFLPVPLVIAGAFIIVLVAVYVLMWPIILLMTLIWSIFGGGPEDPNKAAQDSIRAGQTDGSGSLSTAWVPTALVSTIEDAGDICSAVGPVVIAAQIQVASNWDNTKVGENGETGISQLSEDIFDEYGEDSNDNDKTSATDPKDAIMAQGEFLCDMAKETKKLVDDGEAIGDPLDLALAAYYHGGIDEVREHGGVPEDAGTTGYIYQVRSHFGQYLGVLGEPHESPTVTGWDPDEDEKKDDDDSDSDSGGTLDGESNNAANSSLRVPDPSADSPPDSSQKGEVLSLVNQERAKAGCDPVRSESRLATAAQRHSEDQADHQNMSHTGSDGSNVGQRLDRAGYPWSTYGENVAINRPSADAVMEAWMNSTGHRNNILNCDFTQLGVGMATNSSGTYWTQNFAAPK</sequence>
<dbReference type="Proteomes" id="UP000198937">
    <property type="component" value="Unassembled WGS sequence"/>
</dbReference>
<dbReference type="STRING" id="683228.GA0070617_4460"/>
<dbReference type="AlphaFoldDB" id="A0A1C6V316"/>
<keyword evidence="2" id="KW-0812">Transmembrane</keyword>
<dbReference type="Gene3D" id="3.40.33.10">
    <property type="entry name" value="CAP"/>
    <property type="match status" value="1"/>
</dbReference>
<evidence type="ECO:0000313" key="5">
    <source>
        <dbReference type="Proteomes" id="UP000198937"/>
    </source>
</evidence>
<dbReference type="PANTHER" id="PTHR31157">
    <property type="entry name" value="SCP DOMAIN-CONTAINING PROTEIN"/>
    <property type="match status" value="1"/>
</dbReference>
<organism evidence="4 5">
    <name type="scientific">Micromonospora yangpuensis</name>
    <dbReference type="NCBI Taxonomy" id="683228"/>
    <lineage>
        <taxon>Bacteria</taxon>
        <taxon>Bacillati</taxon>
        <taxon>Actinomycetota</taxon>
        <taxon>Actinomycetes</taxon>
        <taxon>Micromonosporales</taxon>
        <taxon>Micromonosporaceae</taxon>
        <taxon>Micromonospora</taxon>
    </lineage>
</organism>
<feature type="compositionally biased region" description="Polar residues" evidence="1">
    <location>
        <begin position="276"/>
        <end position="286"/>
    </location>
</feature>
<feature type="transmembrane region" description="Helical" evidence="2">
    <location>
        <begin position="36"/>
        <end position="61"/>
    </location>
</feature>
<dbReference type="SUPFAM" id="SSF55797">
    <property type="entry name" value="PR-1-like"/>
    <property type="match status" value="1"/>
</dbReference>
<feature type="compositionally biased region" description="Low complexity" evidence="1">
    <location>
        <begin position="289"/>
        <end position="300"/>
    </location>
</feature>
<name>A0A1C6V316_9ACTN</name>
<dbReference type="InterPro" id="IPR014044">
    <property type="entry name" value="CAP_dom"/>
</dbReference>
<feature type="compositionally biased region" description="Basic and acidic residues" evidence="1">
    <location>
        <begin position="312"/>
        <end position="325"/>
    </location>
</feature>
<dbReference type="Gene3D" id="1.10.530.10">
    <property type="match status" value="1"/>
</dbReference>
<evidence type="ECO:0000256" key="2">
    <source>
        <dbReference type="SAM" id="Phobius"/>
    </source>
</evidence>
<evidence type="ECO:0000313" key="4">
    <source>
        <dbReference type="EMBL" id="SCL60741.1"/>
    </source>
</evidence>
<keyword evidence="5" id="KW-1185">Reference proteome</keyword>
<dbReference type="RefSeq" id="WP_229688456.1">
    <property type="nucleotide sequence ID" value="NZ_BMMJ01000008.1"/>
</dbReference>
<accession>A0A1C6V316</accession>
<reference evidence="4 5" key="1">
    <citation type="submission" date="2016-06" db="EMBL/GenBank/DDBJ databases">
        <authorList>
            <person name="Kjaerup R.B."/>
            <person name="Dalgaard T.S."/>
            <person name="Juul-Madsen H.R."/>
        </authorList>
    </citation>
    <scope>NUCLEOTIDE SEQUENCE [LARGE SCALE GENOMIC DNA]</scope>
    <source>
        <strain evidence="4 5">DSM 45577</strain>
    </source>
</reference>